<dbReference type="Pfam" id="PF00026">
    <property type="entry name" value="Asp"/>
    <property type="match status" value="1"/>
</dbReference>
<dbReference type="GO" id="GO:0004190">
    <property type="term" value="F:aspartic-type endopeptidase activity"/>
    <property type="evidence" value="ECO:0007669"/>
    <property type="project" value="UniProtKB-KW"/>
</dbReference>
<dbReference type="OrthoDB" id="771136at2759"/>
<feature type="domain" description="Peptidase A1" evidence="8">
    <location>
        <begin position="54"/>
        <end position="360"/>
    </location>
</feature>
<evidence type="ECO:0000256" key="7">
    <source>
        <dbReference type="RuleBase" id="RU000454"/>
    </source>
</evidence>
<feature type="active site" evidence="5">
    <location>
        <position position="72"/>
    </location>
</feature>
<dbReference type="InterPro" id="IPR001461">
    <property type="entry name" value="Aspartic_peptidase_A1"/>
</dbReference>
<dbReference type="InterPro" id="IPR021109">
    <property type="entry name" value="Peptidase_aspartic_dom_sf"/>
</dbReference>
<keyword evidence="6" id="KW-1015">Disulfide bond</keyword>
<evidence type="ECO:0000259" key="8">
    <source>
        <dbReference type="PROSITE" id="PS51767"/>
    </source>
</evidence>
<accession>A0A1R2BRF7</accession>
<dbReference type="Proteomes" id="UP000187209">
    <property type="component" value="Unassembled WGS sequence"/>
</dbReference>
<name>A0A1R2BRF7_9CILI</name>
<dbReference type="PANTHER" id="PTHR47966">
    <property type="entry name" value="BETA-SITE APP-CLEAVING ENZYME, ISOFORM A-RELATED"/>
    <property type="match status" value="1"/>
</dbReference>
<dbReference type="Gene3D" id="2.40.70.10">
    <property type="entry name" value="Acid Proteases"/>
    <property type="match status" value="2"/>
</dbReference>
<dbReference type="PRINTS" id="PR00792">
    <property type="entry name" value="PEPSIN"/>
</dbReference>
<feature type="active site" evidence="5">
    <location>
        <position position="255"/>
    </location>
</feature>
<dbReference type="GO" id="GO:0006508">
    <property type="term" value="P:proteolysis"/>
    <property type="evidence" value="ECO:0007669"/>
    <property type="project" value="UniProtKB-KW"/>
</dbReference>
<comment type="caution">
    <text evidence="9">The sequence shown here is derived from an EMBL/GenBank/DDBJ whole genome shotgun (WGS) entry which is preliminary data.</text>
</comment>
<feature type="disulfide bond" evidence="6">
    <location>
        <begin position="282"/>
        <end position="319"/>
    </location>
</feature>
<evidence type="ECO:0000256" key="4">
    <source>
        <dbReference type="ARBA" id="ARBA00022801"/>
    </source>
</evidence>
<dbReference type="PROSITE" id="PS00141">
    <property type="entry name" value="ASP_PROTEASE"/>
    <property type="match status" value="2"/>
</dbReference>
<feature type="disulfide bond" evidence="6">
    <location>
        <begin position="85"/>
        <end position="90"/>
    </location>
</feature>
<organism evidence="9 10">
    <name type="scientific">Stentor coeruleus</name>
    <dbReference type="NCBI Taxonomy" id="5963"/>
    <lineage>
        <taxon>Eukaryota</taxon>
        <taxon>Sar</taxon>
        <taxon>Alveolata</taxon>
        <taxon>Ciliophora</taxon>
        <taxon>Postciliodesmatophora</taxon>
        <taxon>Heterotrichea</taxon>
        <taxon>Heterotrichida</taxon>
        <taxon>Stentoridae</taxon>
        <taxon>Stentor</taxon>
    </lineage>
</organism>
<dbReference type="InterPro" id="IPR033121">
    <property type="entry name" value="PEPTIDASE_A1"/>
</dbReference>
<dbReference type="InterPro" id="IPR001969">
    <property type="entry name" value="Aspartic_peptidase_AS"/>
</dbReference>
<keyword evidence="4 7" id="KW-0378">Hydrolase</keyword>
<keyword evidence="2 7" id="KW-0645">Protease</keyword>
<evidence type="ECO:0000313" key="10">
    <source>
        <dbReference type="Proteomes" id="UP000187209"/>
    </source>
</evidence>
<dbReference type="PROSITE" id="PS51767">
    <property type="entry name" value="PEPTIDASE_A1"/>
    <property type="match status" value="1"/>
</dbReference>
<gene>
    <name evidence="9" type="ORF">SteCoe_20625</name>
</gene>
<evidence type="ECO:0000313" key="9">
    <source>
        <dbReference type="EMBL" id="OMJ79378.1"/>
    </source>
</evidence>
<dbReference type="AlphaFoldDB" id="A0A1R2BRF7"/>
<keyword evidence="3 7" id="KW-0064">Aspartyl protease</keyword>
<dbReference type="EMBL" id="MPUH01000474">
    <property type="protein sequence ID" value="OMJ79378.1"/>
    <property type="molecule type" value="Genomic_DNA"/>
</dbReference>
<comment type="similarity">
    <text evidence="1 7">Belongs to the peptidase A1 family.</text>
</comment>
<proteinExistence type="inferred from homology"/>
<evidence type="ECO:0000256" key="6">
    <source>
        <dbReference type="PIRSR" id="PIRSR601461-2"/>
    </source>
</evidence>
<keyword evidence="10" id="KW-1185">Reference proteome</keyword>
<reference evidence="9 10" key="1">
    <citation type="submission" date="2016-11" db="EMBL/GenBank/DDBJ databases">
        <title>The macronuclear genome of Stentor coeruleus: a giant cell with tiny introns.</title>
        <authorList>
            <person name="Slabodnick M."/>
            <person name="Ruby J.G."/>
            <person name="Reiff S.B."/>
            <person name="Swart E.C."/>
            <person name="Gosai S."/>
            <person name="Prabakaran S."/>
            <person name="Witkowska E."/>
            <person name="Larue G.E."/>
            <person name="Fisher S."/>
            <person name="Freeman R.M."/>
            <person name="Gunawardena J."/>
            <person name="Chu W."/>
            <person name="Stover N.A."/>
            <person name="Gregory B.D."/>
            <person name="Nowacki M."/>
            <person name="Derisi J."/>
            <person name="Roy S.W."/>
            <person name="Marshall W.F."/>
            <person name="Sood P."/>
        </authorList>
    </citation>
    <scope>NUCLEOTIDE SEQUENCE [LARGE SCALE GENOMIC DNA]</scope>
    <source>
        <strain evidence="9">WM001</strain>
    </source>
</reference>
<dbReference type="FunFam" id="2.40.70.10:FF:000149">
    <property type="entry name" value="Uncharacterized protein"/>
    <property type="match status" value="1"/>
</dbReference>
<dbReference type="SUPFAM" id="SSF50630">
    <property type="entry name" value="Acid proteases"/>
    <property type="match status" value="1"/>
</dbReference>
<sequence length="363" mass="39527">MALGLVSALVEIPLFPVHKTEEERYAFFKRRQIRHQLNSSPIYVPISNYEDAQYYGPVSLGTPLQNFQVIFDTGSSNLWVPSHACTAIACKLHNKYNAAASSTYVANGTAFVIQYGSGSVKGFLSQDVVTWGNAKVNNQTFAEITAESGIAFDAGKFDGILGMAWQSISVDNVVPVFQNLWAQGSISSNSFAFYLTKQPGQSGSTLTLGGYSDSLSLNDWNYAPLITTDYWRIAIDGIWVGNNKINFKNIHGIVDSGTSLLVGSLLLADAIKKDVGTVSKDCSNINSLPAVNIQINGKNYTMNSVDYVLELTSGGQSECINGFDAMVMPAQLSDTLILGDLFIRKFYTLFDFDNKQVGFATAI</sequence>
<protein>
    <recommendedName>
        <fullName evidence="8">Peptidase A1 domain-containing protein</fullName>
    </recommendedName>
</protein>
<dbReference type="PANTHER" id="PTHR47966:SF51">
    <property type="entry name" value="BETA-SITE APP-CLEAVING ENZYME, ISOFORM A-RELATED"/>
    <property type="match status" value="1"/>
</dbReference>
<evidence type="ECO:0000256" key="1">
    <source>
        <dbReference type="ARBA" id="ARBA00007447"/>
    </source>
</evidence>
<evidence type="ECO:0000256" key="2">
    <source>
        <dbReference type="ARBA" id="ARBA00022670"/>
    </source>
</evidence>
<evidence type="ECO:0000256" key="3">
    <source>
        <dbReference type="ARBA" id="ARBA00022750"/>
    </source>
</evidence>
<evidence type="ECO:0000256" key="5">
    <source>
        <dbReference type="PIRSR" id="PIRSR601461-1"/>
    </source>
</evidence>